<dbReference type="AlphaFoldDB" id="A0A1V3BVJ8"/>
<organism evidence="2 3">
    <name type="scientific">Nocardiopsis sinuspersici</name>
    <dbReference type="NCBI Taxonomy" id="501010"/>
    <lineage>
        <taxon>Bacteria</taxon>
        <taxon>Bacillati</taxon>
        <taxon>Actinomycetota</taxon>
        <taxon>Actinomycetes</taxon>
        <taxon>Streptosporangiales</taxon>
        <taxon>Nocardiopsidaceae</taxon>
        <taxon>Nocardiopsis</taxon>
    </lineage>
</organism>
<protein>
    <submittedName>
        <fullName evidence="2">Uncharacterized protein</fullName>
    </submittedName>
</protein>
<evidence type="ECO:0000256" key="1">
    <source>
        <dbReference type="SAM" id="MobiDB-lite"/>
    </source>
</evidence>
<reference evidence="3" key="1">
    <citation type="submission" date="2016-08" db="EMBL/GenBank/DDBJ databases">
        <authorList>
            <person name="Tokovenko B."/>
            <person name="Kalinowski J."/>
        </authorList>
    </citation>
    <scope>NUCLEOTIDE SEQUENCE [LARGE SCALE GENOMIC DNA]</scope>
    <source>
        <strain evidence="3">UTMC102</strain>
    </source>
</reference>
<evidence type="ECO:0000313" key="3">
    <source>
        <dbReference type="Proteomes" id="UP000189004"/>
    </source>
</evidence>
<feature type="region of interest" description="Disordered" evidence="1">
    <location>
        <begin position="117"/>
        <end position="141"/>
    </location>
</feature>
<gene>
    <name evidence="2" type="ORF">NOSIN_00085</name>
</gene>
<dbReference type="Proteomes" id="UP000189004">
    <property type="component" value="Unassembled WGS sequence"/>
</dbReference>
<keyword evidence="3" id="KW-1185">Reference proteome</keyword>
<dbReference type="EMBL" id="MCOK01000001">
    <property type="protein sequence ID" value="OOC52428.1"/>
    <property type="molecule type" value="Genomic_DNA"/>
</dbReference>
<sequence length="141" mass="15321">MHPALTPLVADVHEVLTCAGLLASEELPPPARHRAGYALIPVGDFKLAIRWSMLERDYGTLACDRRREVMVNAMATLLGDAGYAVEHTGSVLEGPHLRVDLFTSPERVQHAVRATRWEGDTDVPWPDSGAAQGCGSQRQPA</sequence>
<dbReference type="STRING" id="501010.NOSIN_00085"/>
<comment type="caution">
    <text evidence="2">The sequence shown here is derived from an EMBL/GenBank/DDBJ whole genome shotgun (WGS) entry which is preliminary data.</text>
</comment>
<evidence type="ECO:0000313" key="2">
    <source>
        <dbReference type="EMBL" id="OOC52428.1"/>
    </source>
</evidence>
<name>A0A1V3BVJ8_9ACTN</name>
<accession>A0A1V3BVJ8</accession>
<proteinExistence type="predicted"/>